<keyword evidence="2" id="KW-1185">Reference proteome</keyword>
<comment type="caution">
    <text evidence="1">The sequence shown here is derived from an EMBL/GenBank/DDBJ whole genome shotgun (WGS) entry which is preliminary data.</text>
</comment>
<dbReference type="Proteomes" id="UP000075321">
    <property type="component" value="Unassembled WGS sequence"/>
</dbReference>
<name>A0A151AEL4_9EURY</name>
<protein>
    <submittedName>
        <fullName evidence="1">Uncharacterized protein</fullName>
    </submittedName>
</protein>
<dbReference type="PATRIC" id="fig|1008153.3.peg.1205"/>
<dbReference type="Pfam" id="PF25947">
    <property type="entry name" value="WHD_halo_double"/>
    <property type="match status" value="1"/>
</dbReference>
<dbReference type="InterPro" id="IPR058821">
    <property type="entry name" value="Double_WHD-containing_halo"/>
</dbReference>
<accession>A0A151AEL4</accession>
<dbReference type="EMBL" id="LTAZ01000004">
    <property type="protein sequence ID" value="KYH26106.1"/>
    <property type="molecule type" value="Genomic_DNA"/>
</dbReference>
<reference evidence="1 2" key="1">
    <citation type="submission" date="2016-02" db="EMBL/GenBank/DDBJ databases">
        <title>Genome sequence of Halalkalicoccus paucihalophilus DSM 24557.</title>
        <authorList>
            <person name="Poehlein A."/>
            <person name="Daniel R."/>
        </authorList>
    </citation>
    <scope>NUCLEOTIDE SEQUENCE [LARGE SCALE GENOMIC DNA]</scope>
    <source>
        <strain evidence="1 2">DSM 24557</strain>
    </source>
</reference>
<proteinExistence type="predicted"/>
<dbReference type="RefSeq" id="WP_066380554.1">
    <property type="nucleotide sequence ID" value="NZ_LTAZ01000004.1"/>
</dbReference>
<dbReference type="OrthoDB" id="170219at2157"/>
<evidence type="ECO:0000313" key="2">
    <source>
        <dbReference type="Proteomes" id="UP000075321"/>
    </source>
</evidence>
<gene>
    <name evidence="1" type="ORF">HAPAU_11980</name>
</gene>
<dbReference type="AlphaFoldDB" id="A0A151AEL4"/>
<organism evidence="1 2">
    <name type="scientific">Halalkalicoccus paucihalophilus</name>
    <dbReference type="NCBI Taxonomy" id="1008153"/>
    <lineage>
        <taxon>Archaea</taxon>
        <taxon>Methanobacteriati</taxon>
        <taxon>Methanobacteriota</taxon>
        <taxon>Stenosarchaea group</taxon>
        <taxon>Halobacteria</taxon>
        <taxon>Halobacteriales</taxon>
        <taxon>Halococcaceae</taxon>
        <taxon>Halalkalicoccus</taxon>
    </lineage>
</organism>
<evidence type="ECO:0000313" key="1">
    <source>
        <dbReference type="EMBL" id="KYH26106.1"/>
    </source>
</evidence>
<sequence length="161" mass="18322">MRTKPVPEPPGNLAELERIHEAVPLVPEPEESCCERLASRTDVDPDAASDWLTFLRGLGLVREGESGFYRSHGEPDPALSEALLAGVYGAREVTEILSADPLTPEEVFERFEAVPRWERHRNPDWKALWRKRVKRLLGWLVLVDLAERREEGYVSRSGLRP</sequence>